<dbReference type="GO" id="GO:0004869">
    <property type="term" value="F:cysteine-type endopeptidase inhibitor activity"/>
    <property type="evidence" value="ECO:0007669"/>
    <property type="project" value="InterPro"/>
</dbReference>
<dbReference type="SUPFAM" id="SSF54403">
    <property type="entry name" value="Cystatin/monellin"/>
    <property type="match status" value="2"/>
</dbReference>
<feature type="domain" description="Cystatin" evidence="2">
    <location>
        <begin position="26"/>
        <end position="131"/>
    </location>
</feature>
<dbReference type="PANTHER" id="PTHR47364:SF2">
    <property type="entry name" value="CYSTEINE PROTEINASE INHIBITOR 5"/>
    <property type="match status" value="1"/>
</dbReference>
<dbReference type="PANTHER" id="PTHR47364">
    <property type="entry name" value="CYSTEINE PROTEINASE INHIBITOR 5"/>
    <property type="match status" value="1"/>
</dbReference>
<dbReference type="InterPro" id="IPR046350">
    <property type="entry name" value="Cystatin_sf"/>
</dbReference>
<organism evidence="3 4">
    <name type="scientific">Pythium insidiosum</name>
    <name type="common">Pythiosis disease agent</name>
    <dbReference type="NCBI Taxonomy" id="114742"/>
    <lineage>
        <taxon>Eukaryota</taxon>
        <taxon>Sar</taxon>
        <taxon>Stramenopiles</taxon>
        <taxon>Oomycota</taxon>
        <taxon>Peronosporomycetes</taxon>
        <taxon>Pythiales</taxon>
        <taxon>Pythiaceae</taxon>
        <taxon>Pythium</taxon>
    </lineage>
</organism>
<accession>A0AAD5LRM4</accession>
<protein>
    <recommendedName>
        <fullName evidence="2">Cystatin domain-containing protein</fullName>
    </recommendedName>
</protein>
<keyword evidence="4" id="KW-1185">Reference proteome</keyword>
<dbReference type="AlphaFoldDB" id="A0AAD5LRM4"/>
<dbReference type="SMART" id="SM00043">
    <property type="entry name" value="CY"/>
    <property type="match status" value="2"/>
</dbReference>
<comment type="caution">
    <text evidence="3">The sequence shown here is derived from an EMBL/GenBank/DDBJ whole genome shotgun (WGS) entry which is preliminary data.</text>
</comment>
<reference evidence="3" key="1">
    <citation type="submission" date="2021-12" db="EMBL/GenBank/DDBJ databases">
        <title>Prjna785345.</title>
        <authorList>
            <person name="Rujirawat T."/>
            <person name="Krajaejun T."/>
        </authorList>
    </citation>
    <scope>NUCLEOTIDE SEQUENCE</scope>
    <source>
        <strain evidence="3">Pi057C3</strain>
    </source>
</reference>
<keyword evidence="1" id="KW-0732">Signal</keyword>
<dbReference type="InterPro" id="IPR018073">
    <property type="entry name" value="Prot_inh_cystat_CS"/>
</dbReference>
<evidence type="ECO:0000259" key="2">
    <source>
        <dbReference type="SMART" id="SM00043"/>
    </source>
</evidence>
<evidence type="ECO:0000313" key="4">
    <source>
        <dbReference type="Proteomes" id="UP001209570"/>
    </source>
</evidence>
<dbReference type="CDD" id="cd00042">
    <property type="entry name" value="CY"/>
    <property type="match status" value="1"/>
</dbReference>
<dbReference type="PROSITE" id="PS00287">
    <property type="entry name" value="CYSTATIN"/>
    <property type="match status" value="1"/>
</dbReference>
<feature type="domain" description="Cystatin" evidence="2">
    <location>
        <begin position="135"/>
        <end position="228"/>
    </location>
</feature>
<dbReference type="InterPro" id="IPR000010">
    <property type="entry name" value="Cystatin_dom"/>
</dbReference>
<feature type="signal peptide" evidence="1">
    <location>
        <begin position="1"/>
        <end position="23"/>
    </location>
</feature>
<feature type="chain" id="PRO_5042129273" description="Cystatin domain-containing protein" evidence="1">
    <location>
        <begin position="24"/>
        <end position="237"/>
    </location>
</feature>
<sequence length="237" mass="25579">MTASRLYFIAAVAVATMASFVLADPPALGAWRDVPVQTQDTDRLTTALAQSSSYRTNSPLRLCYTNVARLQQQVVAGTNFKYDVDACEVPTAEDGQGKCPAACTTQRYSVVVFEQTWTNTLFISDITLEANERGPVTGGFSPVEVESKHADLLAKALKANATLCLVDVLALDVQVVSGLNYKFDMTACKVSASEGKCASACESPKRYTAFVYEQPWTNTLKLTSVTEVPPPQDGAQD</sequence>
<dbReference type="EMBL" id="JAKCXM010001004">
    <property type="protein sequence ID" value="KAJ0391497.1"/>
    <property type="molecule type" value="Genomic_DNA"/>
</dbReference>
<evidence type="ECO:0000256" key="1">
    <source>
        <dbReference type="SAM" id="SignalP"/>
    </source>
</evidence>
<evidence type="ECO:0000313" key="3">
    <source>
        <dbReference type="EMBL" id="KAJ0391497.1"/>
    </source>
</evidence>
<dbReference type="Gene3D" id="3.10.450.10">
    <property type="match status" value="2"/>
</dbReference>
<dbReference type="Proteomes" id="UP001209570">
    <property type="component" value="Unassembled WGS sequence"/>
</dbReference>
<gene>
    <name evidence="3" type="ORF">P43SY_011094</name>
</gene>
<proteinExistence type="predicted"/>
<name>A0AAD5LRM4_PYTIN</name>